<dbReference type="EMBL" id="BAAADO010000004">
    <property type="protein sequence ID" value="GAA0494913.1"/>
    <property type="molecule type" value="Genomic_DNA"/>
</dbReference>
<dbReference type="InterPro" id="IPR003772">
    <property type="entry name" value="YceD"/>
</dbReference>
<organism evidence="1 2">
    <name type="scientific">Salinibacillus aidingensis</name>
    <dbReference type="NCBI Taxonomy" id="237684"/>
    <lineage>
        <taxon>Bacteria</taxon>
        <taxon>Bacillati</taxon>
        <taxon>Bacillota</taxon>
        <taxon>Bacilli</taxon>
        <taxon>Bacillales</taxon>
        <taxon>Bacillaceae</taxon>
        <taxon>Salinibacillus</taxon>
    </lineage>
</organism>
<name>A0ABP3L8T1_9BACI</name>
<evidence type="ECO:0000313" key="2">
    <source>
        <dbReference type="Proteomes" id="UP001500880"/>
    </source>
</evidence>
<protein>
    <submittedName>
        <fullName evidence="1">DUF177 domain-containing protein</fullName>
    </submittedName>
</protein>
<proteinExistence type="predicted"/>
<evidence type="ECO:0000313" key="1">
    <source>
        <dbReference type="EMBL" id="GAA0494913.1"/>
    </source>
</evidence>
<dbReference type="RefSeq" id="WP_343840889.1">
    <property type="nucleotide sequence ID" value="NZ_BAAADO010000004.1"/>
</dbReference>
<sequence length="171" mass="19349">MKISIQKIKAKSPLPLEEDVDVSELEELNNDIRKIPPVHVKGEATTQGNQITFDLTISGTMILPCARTLADVEYPFTIKAVEMFSTSPYHKEGEDEIHEVHGEVLDLTPYIKENILLEVPLQVFADDVEEKTVDEGQGWNLVDENSKQEPKIDPRLAKLNQFFDDSSNQKD</sequence>
<comment type="caution">
    <text evidence="1">The sequence shown here is derived from an EMBL/GenBank/DDBJ whole genome shotgun (WGS) entry which is preliminary data.</text>
</comment>
<dbReference type="Proteomes" id="UP001500880">
    <property type="component" value="Unassembled WGS sequence"/>
</dbReference>
<accession>A0ABP3L8T1</accession>
<keyword evidence="2" id="KW-1185">Reference proteome</keyword>
<gene>
    <name evidence="1" type="ORF">GCM10008986_21940</name>
</gene>
<dbReference type="Pfam" id="PF02620">
    <property type="entry name" value="YceD"/>
    <property type="match status" value="1"/>
</dbReference>
<reference evidence="2" key="1">
    <citation type="journal article" date="2019" name="Int. J. Syst. Evol. Microbiol.">
        <title>The Global Catalogue of Microorganisms (GCM) 10K type strain sequencing project: providing services to taxonomists for standard genome sequencing and annotation.</title>
        <authorList>
            <consortium name="The Broad Institute Genomics Platform"/>
            <consortium name="The Broad Institute Genome Sequencing Center for Infectious Disease"/>
            <person name="Wu L."/>
            <person name="Ma J."/>
        </authorList>
    </citation>
    <scope>NUCLEOTIDE SEQUENCE [LARGE SCALE GENOMIC DNA]</scope>
    <source>
        <strain evidence="2">JCM 12389</strain>
    </source>
</reference>